<evidence type="ECO:0000259" key="1">
    <source>
        <dbReference type="SMART" id="SM00587"/>
    </source>
</evidence>
<protein>
    <recommendedName>
        <fullName evidence="1">CHK kinase-like domain-containing protein</fullName>
    </recommendedName>
</protein>
<gene>
    <name evidence="2" type="ORF">ABEB36_003549</name>
</gene>
<sequence length="509" mass="59804">MFMIRYVRTRLERRRQQRYNEIWNPDGSINPDKLLSLSKEYGNSVYKYMPLDQDSHWVPYNADLESILACIKGDEAILRGRRLKHLHPNPNVDHTFHASIMVRGSIQFDLDHKEVTEGLYSGPTQEIKIFVKVSPMLYNQIIRGNNFQINKCYQTELRFHQLIVPILREYQKSVNQAYKSPIYHYLDIKETHPLCYGTRPEWPTLTTNSRMYLICMPDMTDDYFLFDPLVGCHAYDAFAAVDALARFHAVSLAYKINHSRAFQQTLKPAAKPYVSPADVYFRFSEMEKDLADIKRIKKLKKHWGLIERVLRRSHTMLSKSPQDGPWTGLCHGRANAYNFLVQIHPSDIKLRARRCILTDMKHVEYNSVLSDVIFLLITSCRPDVFRKGDLDFVIKNYSLKLQCYLRNHLLSDSQMEPYSMENCLAEAKRVFQDDILKGIQHLKYLCVKQKYQQEYRAFSSFPTLTRYGMCKYVRVQKVTYNERLTVIFRKLIKHKFIVDVPDEAGPSHA</sequence>
<dbReference type="InterPro" id="IPR004119">
    <property type="entry name" value="EcKL"/>
</dbReference>
<dbReference type="EMBL" id="JBDJPC010000002">
    <property type="protein sequence ID" value="KAL1514263.1"/>
    <property type="molecule type" value="Genomic_DNA"/>
</dbReference>
<dbReference type="Pfam" id="PF02958">
    <property type="entry name" value="EcKL"/>
    <property type="match status" value="1"/>
</dbReference>
<evidence type="ECO:0000313" key="2">
    <source>
        <dbReference type="EMBL" id="KAL1514263.1"/>
    </source>
</evidence>
<keyword evidence="3" id="KW-1185">Reference proteome</keyword>
<dbReference type="SMART" id="SM00587">
    <property type="entry name" value="CHK"/>
    <property type="match status" value="1"/>
</dbReference>
<name>A0ABD1F9K9_HYPHA</name>
<proteinExistence type="predicted"/>
<dbReference type="InterPro" id="IPR015897">
    <property type="entry name" value="CHK_kinase-like"/>
</dbReference>
<dbReference type="InterPro" id="IPR011009">
    <property type="entry name" value="Kinase-like_dom_sf"/>
</dbReference>
<dbReference type="PANTHER" id="PTHR11012">
    <property type="entry name" value="PROTEIN KINASE-LIKE DOMAIN-CONTAINING"/>
    <property type="match status" value="1"/>
</dbReference>
<dbReference type="AlphaFoldDB" id="A0ABD1F9K9"/>
<accession>A0ABD1F9K9</accession>
<comment type="caution">
    <text evidence="2">The sequence shown here is derived from an EMBL/GenBank/DDBJ whole genome shotgun (WGS) entry which is preliminary data.</text>
</comment>
<dbReference type="PANTHER" id="PTHR11012:SF30">
    <property type="entry name" value="PROTEIN KINASE-LIKE DOMAIN-CONTAINING"/>
    <property type="match status" value="1"/>
</dbReference>
<reference evidence="2 3" key="1">
    <citation type="submission" date="2024-05" db="EMBL/GenBank/DDBJ databases">
        <title>Genetic variation in Jamaican populations of the coffee berry borer (Hypothenemus hampei).</title>
        <authorList>
            <person name="Errbii M."/>
            <person name="Myrie A."/>
        </authorList>
    </citation>
    <scope>NUCLEOTIDE SEQUENCE [LARGE SCALE GENOMIC DNA]</scope>
    <source>
        <strain evidence="2">JA-Hopewell-2020-01-JO</strain>
        <tissue evidence="2">Whole body</tissue>
    </source>
</reference>
<evidence type="ECO:0000313" key="3">
    <source>
        <dbReference type="Proteomes" id="UP001566132"/>
    </source>
</evidence>
<feature type="domain" description="CHK kinase-like" evidence="1">
    <location>
        <begin position="214"/>
        <end position="407"/>
    </location>
</feature>
<dbReference type="Proteomes" id="UP001566132">
    <property type="component" value="Unassembled WGS sequence"/>
</dbReference>
<organism evidence="2 3">
    <name type="scientific">Hypothenemus hampei</name>
    <name type="common">Coffee berry borer</name>
    <dbReference type="NCBI Taxonomy" id="57062"/>
    <lineage>
        <taxon>Eukaryota</taxon>
        <taxon>Metazoa</taxon>
        <taxon>Ecdysozoa</taxon>
        <taxon>Arthropoda</taxon>
        <taxon>Hexapoda</taxon>
        <taxon>Insecta</taxon>
        <taxon>Pterygota</taxon>
        <taxon>Neoptera</taxon>
        <taxon>Endopterygota</taxon>
        <taxon>Coleoptera</taxon>
        <taxon>Polyphaga</taxon>
        <taxon>Cucujiformia</taxon>
        <taxon>Curculionidae</taxon>
        <taxon>Scolytinae</taxon>
        <taxon>Hypothenemus</taxon>
    </lineage>
</organism>
<dbReference type="SUPFAM" id="SSF56112">
    <property type="entry name" value="Protein kinase-like (PK-like)"/>
    <property type="match status" value="1"/>
</dbReference>